<gene>
    <name evidence="2" type="ORF">FPE_LOCUS6524</name>
</gene>
<feature type="domain" description="Protein kinase" evidence="1">
    <location>
        <begin position="36"/>
        <end position="221"/>
    </location>
</feature>
<evidence type="ECO:0000259" key="1">
    <source>
        <dbReference type="PROSITE" id="PS50011"/>
    </source>
</evidence>
<keyword evidence="3" id="KW-1185">Reference proteome</keyword>
<organism evidence="2 3">
    <name type="scientific">Fraxinus pennsylvanica</name>
    <dbReference type="NCBI Taxonomy" id="56036"/>
    <lineage>
        <taxon>Eukaryota</taxon>
        <taxon>Viridiplantae</taxon>
        <taxon>Streptophyta</taxon>
        <taxon>Embryophyta</taxon>
        <taxon>Tracheophyta</taxon>
        <taxon>Spermatophyta</taxon>
        <taxon>Magnoliopsida</taxon>
        <taxon>eudicotyledons</taxon>
        <taxon>Gunneridae</taxon>
        <taxon>Pentapetalae</taxon>
        <taxon>asterids</taxon>
        <taxon>lamiids</taxon>
        <taxon>Lamiales</taxon>
        <taxon>Oleaceae</taxon>
        <taxon>Oleeae</taxon>
        <taxon>Fraxinus</taxon>
    </lineage>
</organism>
<dbReference type="AlphaFoldDB" id="A0AAD1YY59"/>
<dbReference type="Proteomes" id="UP000834106">
    <property type="component" value="Chromosome 4"/>
</dbReference>
<dbReference type="GO" id="GO:0004713">
    <property type="term" value="F:protein tyrosine kinase activity"/>
    <property type="evidence" value="ECO:0007669"/>
    <property type="project" value="InterPro"/>
</dbReference>
<dbReference type="PANTHER" id="PTHR48055">
    <property type="entry name" value="LEUCINE-RICH REPEAT RECEPTOR PROTEIN KINASE EMS1"/>
    <property type="match status" value="1"/>
</dbReference>
<dbReference type="InterPro" id="IPR011009">
    <property type="entry name" value="Kinase-like_dom_sf"/>
</dbReference>
<dbReference type="GO" id="GO:0005524">
    <property type="term" value="F:ATP binding"/>
    <property type="evidence" value="ECO:0007669"/>
    <property type="project" value="InterPro"/>
</dbReference>
<evidence type="ECO:0000313" key="3">
    <source>
        <dbReference type="Proteomes" id="UP000834106"/>
    </source>
</evidence>
<dbReference type="PROSITE" id="PS50011">
    <property type="entry name" value="PROTEIN_KINASE_DOM"/>
    <property type="match status" value="1"/>
</dbReference>
<protein>
    <recommendedName>
        <fullName evidence="1">Protein kinase domain-containing protein</fullName>
    </recommendedName>
</protein>
<dbReference type="Gene3D" id="1.10.510.10">
    <property type="entry name" value="Transferase(Phosphotransferase) domain 1"/>
    <property type="match status" value="1"/>
</dbReference>
<dbReference type="InterPro" id="IPR000719">
    <property type="entry name" value="Prot_kinase_dom"/>
</dbReference>
<dbReference type="Pfam" id="PF07714">
    <property type="entry name" value="PK_Tyr_Ser-Thr"/>
    <property type="match status" value="1"/>
</dbReference>
<dbReference type="InterPro" id="IPR051564">
    <property type="entry name" value="LRR_receptor-like_kinase"/>
</dbReference>
<dbReference type="InterPro" id="IPR001245">
    <property type="entry name" value="Ser-Thr/Tyr_kinase_cat_dom"/>
</dbReference>
<proteinExistence type="predicted"/>
<dbReference type="SUPFAM" id="SSF56112">
    <property type="entry name" value="Protein kinase-like (PK-like)"/>
    <property type="match status" value="2"/>
</dbReference>
<dbReference type="InterPro" id="IPR020635">
    <property type="entry name" value="Tyr_kinase_cat_dom"/>
</dbReference>
<reference evidence="2" key="1">
    <citation type="submission" date="2023-05" db="EMBL/GenBank/DDBJ databases">
        <authorList>
            <person name="Huff M."/>
        </authorList>
    </citation>
    <scope>NUCLEOTIDE SEQUENCE</scope>
</reference>
<accession>A0AAD1YY59</accession>
<dbReference type="EMBL" id="OU503039">
    <property type="protein sequence ID" value="CAI9759094.1"/>
    <property type="molecule type" value="Genomic_DNA"/>
</dbReference>
<dbReference type="Gene3D" id="3.30.200.20">
    <property type="entry name" value="Phosphorylase Kinase, domain 1"/>
    <property type="match status" value="1"/>
</dbReference>
<name>A0AAD1YY59_9LAMI</name>
<dbReference type="GO" id="GO:0016020">
    <property type="term" value="C:membrane"/>
    <property type="evidence" value="ECO:0007669"/>
    <property type="project" value="TreeGrafter"/>
</dbReference>
<sequence>MIRRQKLNTLPDSVFSLQLAWRRISYRELKEATNTFNESNILGSGSFGLVYGGTLSDRLNDAVEVFNLQLEDARLTRSFATESRVLGSIRHRNLVRIIGCCSNTEFKALIMEYMPNGSPDKCYGILLLEIYMRKKPTDAMFGEEMILKSWVSHSLAENTITKVVDDNLLGKEDENFSRKEQCVSSILALAIKCLHDTPRERINTREVVTRLRKIKATFLAR</sequence>
<evidence type="ECO:0000313" key="2">
    <source>
        <dbReference type="EMBL" id="CAI9759094.1"/>
    </source>
</evidence>
<dbReference type="PANTHER" id="PTHR48055:SF57">
    <property type="entry name" value="PROTEIN KINASE DOMAIN-CONTAINING PROTEIN"/>
    <property type="match status" value="1"/>
</dbReference>
<dbReference type="SMART" id="SM00219">
    <property type="entry name" value="TyrKc"/>
    <property type="match status" value="1"/>
</dbReference>